<accession>A0A1I2H5M3</accession>
<evidence type="ECO:0000313" key="4">
    <source>
        <dbReference type="Proteomes" id="UP000199119"/>
    </source>
</evidence>
<evidence type="ECO:0000313" key="3">
    <source>
        <dbReference type="EMBL" id="SFF25484.1"/>
    </source>
</evidence>
<dbReference type="SMART" id="SM00100">
    <property type="entry name" value="cNMP"/>
    <property type="match status" value="1"/>
</dbReference>
<dbReference type="PROSITE" id="PS50042">
    <property type="entry name" value="CNMP_BINDING_3"/>
    <property type="match status" value="1"/>
</dbReference>
<dbReference type="GO" id="GO:0005829">
    <property type="term" value="C:cytosol"/>
    <property type="evidence" value="ECO:0007669"/>
    <property type="project" value="TreeGrafter"/>
</dbReference>
<dbReference type="GO" id="GO:0003700">
    <property type="term" value="F:DNA-binding transcription factor activity"/>
    <property type="evidence" value="ECO:0007669"/>
    <property type="project" value="TreeGrafter"/>
</dbReference>
<feature type="compositionally biased region" description="Low complexity" evidence="1">
    <location>
        <begin position="15"/>
        <end position="29"/>
    </location>
</feature>
<dbReference type="AlphaFoldDB" id="A0A1I2H5M3"/>
<feature type="domain" description="Cyclic nucleotide-binding" evidence="2">
    <location>
        <begin position="83"/>
        <end position="203"/>
    </location>
</feature>
<dbReference type="Pfam" id="PF00027">
    <property type="entry name" value="cNMP_binding"/>
    <property type="match status" value="1"/>
</dbReference>
<evidence type="ECO:0000256" key="1">
    <source>
        <dbReference type="SAM" id="MobiDB-lite"/>
    </source>
</evidence>
<dbReference type="Proteomes" id="UP000199119">
    <property type="component" value="Unassembled WGS sequence"/>
</dbReference>
<dbReference type="RefSeq" id="WP_092941658.1">
    <property type="nucleotide sequence ID" value="NZ_FONX01000020.1"/>
</dbReference>
<dbReference type="EMBL" id="FONX01000020">
    <property type="protein sequence ID" value="SFF25484.1"/>
    <property type="molecule type" value="Genomic_DNA"/>
</dbReference>
<evidence type="ECO:0000259" key="2">
    <source>
        <dbReference type="PROSITE" id="PS50042"/>
    </source>
</evidence>
<dbReference type="InterPro" id="IPR050397">
    <property type="entry name" value="Env_Response_Regulators"/>
</dbReference>
<dbReference type="PANTHER" id="PTHR24567">
    <property type="entry name" value="CRP FAMILY TRANSCRIPTIONAL REGULATORY PROTEIN"/>
    <property type="match status" value="1"/>
</dbReference>
<name>A0A1I2H5M3_9BURK</name>
<dbReference type="CDD" id="cd00038">
    <property type="entry name" value="CAP_ED"/>
    <property type="match status" value="1"/>
</dbReference>
<feature type="region of interest" description="Disordered" evidence="1">
    <location>
        <begin position="1"/>
        <end position="29"/>
    </location>
</feature>
<sequence length="220" mass="23483">MKGILGLLKPRARHGAAGPAGTPPQAAEAAPPSTLFATAFAGQGVDSTMLVPWEARAVEVGARRLPARQGGRQLQALWAQDRYMALLGPQAIERMERFFDFAALPAHRDVVRQDEYGNFMVVLLSGTIAVDRAQPWGEQLRLAEARPGDILGEMSLLDGGSRFSACTTLTDCQVAVLGAEALDAMMAEDPQLAAGLVALLARKLSLRLRLVSARLSEGPK</sequence>
<keyword evidence="4" id="KW-1185">Reference proteome</keyword>
<proteinExistence type="predicted"/>
<protein>
    <submittedName>
        <fullName evidence="3">Cyclic nucleotide-binding domain-containing protein</fullName>
    </submittedName>
</protein>
<dbReference type="InterPro" id="IPR000595">
    <property type="entry name" value="cNMP-bd_dom"/>
</dbReference>
<dbReference type="OrthoDB" id="8565101at2"/>
<dbReference type="InterPro" id="IPR018490">
    <property type="entry name" value="cNMP-bd_dom_sf"/>
</dbReference>
<dbReference type="Gene3D" id="2.60.120.10">
    <property type="entry name" value="Jelly Rolls"/>
    <property type="match status" value="1"/>
</dbReference>
<dbReference type="SUPFAM" id="SSF51206">
    <property type="entry name" value="cAMP-binding domain-like"/>
    <property type="match status" value="1"/>
</dbReference>
<gene>
    <name evidence="3" type="ORF">SAMN04489711_12027</name>
</gene>
<dbReference type="PANTHER" id="PTHR24567:SF74">
    <property type="entry name" value="HTH-TYPE TRANSCRIPTIONAL REGULATOR ARCR"/>
    <property type="match status" value="1"/>
</dbReference>
<dbReference type="InterPro" id="IPR014710">
    <property type="entry name" value="RmlC-like_jellyroll"/>
</dbReference>
<dbReference type="STRING" id="1177982.SAMN04489711_12027"/>
<organism evidence="3 4">
    <name type="scientific">Paracidovorax wautersii</name>
    <dbReference type="NCBI Taxonomy" id="1177982"/>
    <lineage>
        <taxon>Bacteria</taxon>
        <taxon>Pseudomonadati</taxon>
        <taxon>Pseudomonadota</taxon>
        <taxon>Betaproteobacteria</taxon>
        <taxon>Burkholderiales</taxon>
        <taxon>Comamonadaceae</taxon>
        <taxon>Paracidovorax</taxon>
    </lineage>
</organism>
<reference evidence="4" key="1">
    <citation type="submission" date="2016-10" db="EMBL/GenBank/DDBJ databases">
        <authorList>
            <person name="Varghese N."/>
            <person name="Submissions S."/>
        </authorList>
    </citation>
    <scope>NUCLEOTIDE SEQUENCE [LARGE SCALE GENOMIC DNA]</scope>
    <source>
        <strain evidence="4">DSM 27981</strain>
    </source>
</reference>